<feature type="chain" id="PRO_5040911607" evidence="2">
    <location>
        <begin position="33"/>
        <end position="185"/>
    </location>
</feature>
<protein>
    <submittedName>
        <fullName evidence="3">Uncharacterized protein</fullName>
    </submittedName>
</protein>
<reference evidence="3" key="1">
    <citation type="submission" date="2021-05" db="EMBL/GenBank/DDBJ databases">
        <title>Genome of Sphingobium sp. strain.</title>
        <authorList>
            <person name="Fan R."/>
        </authorList>
    </citation>
    <scope>NUCLEOTIDE SEQUENCE</scope>
    <source>
        <strain evidence="3">H33</strain>
    </source>
</reference>
<keyword evidence="4" id="KW-1185">Reference proteome</keyword>
<name>A0A9X1DFA5_9SPHN</name>
<evidence type="ECO:0000256" key="2">
    <source>
        <dbReference type="SAM" id="SignalP"/>
    </source>
</evidence>
<dbReference type="PROSITE" id="PS51257">
    <property type="entry name" value="PROKAR_LIPOPROTEIN"/>
    <property type="match status" value="1"/>
</dbReference>
<dbReference type="EMBL" id="JAHGAW010000010">
    <property type="protein sequence ID" value="MBT2188418.1"/>
    <property type="molecule type" value="Genomic_DNA"/>
</dbReference>
<keyword evidence="2" id="KW-0732">Signal</keyword>
<gene>
    <name evidence="3" type="ORF">KK488_15795</name>
</gene>
<sequence length="185" mass="19331">MPKIAMIARLRAGAFLTSVLLAGCQAVPSPRAAPPPPTPPAPKPTPAPTPATPSNLDWEEAPVAPGTWTYLTQDGVKAASFGQDIVVIGCRPATRQIELSVRGVAPVARAMTVRTSFGALQWAGVVTSPAASGVAMLTVSRPASDPGFDQIAYSRGRIAIEVAGRTRLIVPAWAEISRVIEDCRN</sequence>
<evidence type="ECO:0000256" key="1">
    <source>
        <dbReference type="SAM" id="MobiDB-lite"/>
    </source>
</evidence>
<evidence type="ECO:0000313" key="3">
    <source>
        <dbReference type="EMBL" id="MBT2188418.1"/>
    </source>
</evidence>
<comment type="caution">
    <text evidence="3">The sequence shown here is derived from an EMBL/GenBank/DDBJ whole genome shotgun (WGS) entry which is preliminary data.</text>
</comment>
<organism evidence="3 4">
    <name type="scientific">Sphingobium nicotianae</name>
    <dbReference type="NCBI Taxonomy" id="2782607"/>
    <lineage>
        <taxon>Bacteria</taxon>
        <taxon>Pseudomonadati</taxon>
        <taxon>Pseudomonadota</taxon>
        <taxon>Alphaproteobacteria</taxon>
        <taxon>Sphingomonadales</taxon>
        <taxon>Sphingomonadaceae</taxon>
        <taxon>Sphingobium</taxon>
    </lineage>
</organism>
<feature type="signal peptide" evidence="2">
    <location>
        <begin position="1"/>
        <end position="32"/>
    </location>
</feature>
<feature type="region of interest" description="Disordered" evidence="1">
    <location>
        <begin position="29"/>
        <end position="55"/>
    </location>
</feature>
<feature type="compositionally biased region" description="Pro residues" evidence="1">
    <location>
        <begin position="31"/>
        <end position="51"/>
    </location>
</feature>
<proteinExistence type="predicted"/>
<accession>A0A9X1DFA5</accession>
<dbReference type="AlphaFoldDB" id="A0A9X1DFA5"/>
<dbReference type="RefSeq" id="WP_214624690.1">
    <property type="nucleotide sequence ID" value="NZ_JAHGAW010000010.1"/>
</dbReference>
<dbReference type="Proteomes" id="UP001138757">
    <property type="component" value="Unassembled WGS sequence"/>
</dbReference>
<evidence type="ECO:0000313" key="4">
    <source>
        <dbReference type="Proteomes" id="UP001138757"/>
    </source>
</evidence>